<evidence type="ECO:0000256" key="4">
    <source>
        <dbReference type="ARBA" id="ARBA00022989"/>
    </source>
</evidence>
<feature type="transmembrane region" description="Helical" evidence="6">
    <location>
        <begin position="301"/>
        <end position="321"/>
    </location>
</feature>
<feature type="transmembrane region" description="Helical" evidence="6">
    <location>
        <begin position="211"/>
        <end position="230"/>
    </location>
</feature>
<evidence type="ECO:0000313" key="8">
    <source>
        <dbReference type="Proteomes" id="UP000537260"/>
    </source>
</evidence>
<dbReference type="PANTHER" id="PTHR42770:SF16">
    <property type="entry name" value="AMINO ACID PERMEASE"/>
    <property type="match status" value="1"/>
</dbReference>
<dbReference type="PANTHER" id="PTHR42770">
    <property type="entry name" value="AMINO ACID TRANSPORTER-RELATED"/>
    <property type="match status" value="1"/>
</dbReference>
<feature type="transmembrane region" description="Helical" evidence="6">
    <location>
        <begin position="35"/>
        <end position="59"/>
    </location>
</feature>
<sequence length="492" mass="51022">MTFVKLENTAESMTTSVPSDGPDGLKKNVLGTSSIAFIVISAAAPLTIVAGIAPLAISIGGVGAPSAYLIAGVVLALFAIGFMAMTKQVKALGGFYSYITAALGTHAGLGAGLLAIVSYNALQIGLYGLLGVQASGALATFTGITVPWWVFALVGVGLIYLLGYRGIDVGAKVLVVLLTLETVIVAILAVAVLAAGGATGITVDSFAPGTVFTPGVAVILGFAFAAFMGFESTALYREEAKNPDQTVPRATYIAVGFMALFYAFAVWILVQAFGSADVQAIAGEHVADLAFVAMQQYVGDWGVALMYILIVTSIFASQLAFHNAINRYALALSRDGVLPARLGTLHPTQRSPYVAGSAQSVVAVVIIVVFAALNLDPYLQLLIWVNTPGVVGIIMLQALTSAAVIVFFLRNRGLTRRWYVVPSATLATLALLGVTLLVTSGMELLTGTSDLLFNGILVAIAPVTFVVGVIAAGRIKKRRPSAYARIGGLSND</sequence>
<dbReference type="EMBL" id="JACCFM010000001">
    <property type="protein sequence ID" value="NYJ19928.1"/>
    <property type="molecule type" value="Genomic_DNA"/>
</dbReference>
<dbReference type="Proteomes" id="UP000537260">
    <property type="component" value="Unassembled WGS sequence"/>
</dbReference>
<evidence type="ECO:0000313" key="7">
    <source>
        <dbReference type="EMBL" id="NYJ19928.1"/>
    </source>
</evidence>
<feature type="transmembrane region" description="Helical" evidence="6">
    <location>
        <begin position="174"/>
        <end position="199"/>
    </location>
</feature>
<comment type="caution">
    <text evidence="7">The sequence shown here is derived from an EMBL/GenBank/DDBJ whole genome shotgun (WGS) entry which is preliminary data.</text>
</comment>
<keyword evidence="5 6" id="KW-0472">Membrane</keyword>
<feature type="transmembrane region" description="Helical" evidence="6">
    <location>
        <begin position="95"/>
        <end position="117"/>
    </location>
</feature>
<feature type="transmembrane region" description="Helical" evidence="6">
    <location>
        <begin position="353"/>
        <end position="375"/>
    </location>
</feature>
<keyword evidence="8" id="KW-1185">Reference proteome</keyword>
<feature type="transmembrane region" description="Helical" evidence="6">
    <location>
        <begin position="65"/>
        <end position="83"/>
    </location>
</feature>
<dbReference type="RefSeq" id="WP_246318373.1">
    <property type="nucleotide sequence ID" value="NZ_JACCFM010000001.1"/>
</dbReference>
<dbReference type="GO" id="GO:0022857">
    <property type="term" value="F:transmembrane transporter activity"/>
    <property type="evidence" value="ECO:0007669"/>
    <property type="project" value="InterPro"/>
</dbReference>
<protein>
    <submittedName>
        <fullName evidence="7">Amino acid transporter</fullName>
    </submittedName>
</protein>
<dbReference type="AlphaFoldDB" id="A0A7Z0J6H1"/>
<evidence type="ECO:0000256" key="6">
    <source>
        <dbReference type="SAM" id="Phobius"/>
    </source>
</evidence>
<feature type="transmembrane region" description="Helical" evidence="6">
    <location>
        <begin position="451"/>
        <end position="472"/>
    </location>
</feature>
<dbReference type="InterPro" id="IPR002293">
    <property type="entry name" value="AA/rel_permease1"/>
</dbReference>
<dbReference type="PIRSF" id="PIRSF006060">
    <property type="entry name" value="AA_transporter"/>
    <property type="match status" value="1"/>
</dbReference>
<gene>
    <name evidence="7" type="ORF">HNR05_001719</name>
</gene>
<evidence type="ECO:0000256" key="2">
    <source>
        <dbReference type="ARBA" id="ARBA00022475"/>
    </source>
</evidence>
<dbReference type="Pfam" id="PF13520">
    <property type="entry name" value="AA_permease_2"/>
    <property type="match status" value="1"/>
</dbReference>
<feature type="transmembrane region" description="Helical" evidence="6">
    <location>
        <begin position="250"/>
        <end position="270"/>
    </location>
</feature>
<keyword evidence="2" id="KW-1003">Cell membrane</keyword>
<name>A0A7Z0J6H1_9MICO</name>
<dbReference type="Gene3D" id="1.20.1740.10">
    <property type="entry name" value="Amino acid/polyamine transporter I"/>
    <property type="match status" value="1"/>
</dbReference>
<dbReference type="InterPro" id="IPR050367">
    <property type="entry name" value="APC_superfamily"/>
</dbReference>
<keyword evidence="4 6" id="KW-1133">Transmembrane helix</keyword>
<keyword evidence="3 6" id="KW-0812">Transmembrane</keyword>
<proteinExistence type="predicted"/>
<feature type="transmembrane region" description="Helical" evidence="6">
    <location>
        <begin position="418"/>
        <end position="439"/>
    </location>
</feature>
<dbReference type="GO" id="GO:0005886">
    <property type="term" value="C:plasma membrane"/>
    <property type="evidence" value="ECO:0007669"/>
    <property type="project" value="UniProtKB-SubCell"/>
</dbReference>
<evidence type="ECO:0000256" key="5">
    <source>
        <dbReference type="ARBA" id="ARBA00023136"/>
    </source>
</evidence>
<feature type="transmembrane region" description="Helical" evidence="6">
    <location>
        <begin position="137"/>
        <end position="162"/>
    </location>
</feature>
<organism evidence="7 8">
    <name type="scientific">Glaciibacter psychrotolerans</name>
    <dbReference type="NCBI Taxonomy" id="670054"/>
    <lineage>
        <taxon>Bacteria</taxon>
        <taxon>Bacillati</taxon>
        <taxon>Actinomycetota</taxon>
        <taxon>Actinomycetes</taxon>
        <taxon>Micrococcales</taxon>
        <taxon>Microbacteriaceae</taxon>
        <taxon>Glaciibacter</taxon>
    </lineage>
</organism>
<accession>A0A7Z0J6H1</accession>
<comment type="subcellular location">
    <subcellularLocation>
        <location evidence="1">Cell membrane</location>
        <topology evidence="1">Multi-pass membrane protein</topology>
    </subcellularLocation>
</comment>
<reference evidence="7 8" key="1">
    <citation type="submission" date="2020-07" db="EMBL/GenBank/DDBJ databases">
        <title>Sequencing the genomes of 1000 actinobacteria strains.</title>
        <authorList>
            <person name="Klenk H.-P."/>
        </authorList>
    </citation>
    <scope>NUCLEOTIDE SEQUENCE [LARGE SCALE GENOMIC DNA]</scope>
    <source>
        <strain evidence="7 8">LI1</strain>
    </source>
</reference>
<evidence type="ECO:0000256" key="1">
    <source>
        <dbReference type="ARBA" id="ARBA00004651"/>
    </source>
</evidence>
<feature type="transmembrane region" description="Helical" evidence="6">
    <location>
        <begin position="381"/>
        <end position="409"/>
    </location>
</feature>
<evidence type="ECO:0000256" key="3">
    <source>
        <dbReference type="ARBA" id="ARBA00022692"/>
    </source>
</evidence>